<organism evidence="19 20">
    <name type="scientific">Ramlibacter monticola</name>
    <dbReference type="NCBI Taxonomy" id="1926872"/>
    <lineage>
        <taxon>Bacteria</taxon>
        <taxon>Pseudomonadati</taxon>
        <taxon>Pseudomonadota</taxon>
        <taxon>Betaproteobacteria</taxon>
        <taxon>Burkholderiales</taxon>
        <taxon>Comamonadaceae</taxon>
        <taxon>Ramlibacter</taxon>
    </lineage>
</organism>
<feature type="domain" description="UVR" evidence="16">
    <location>
        <begin position="649"/>
        <end position="684"/>
    </location>
</feature>
<dbReference type="InterPro" id="IPR014001">
    <property type="entry name" value="Helicase_ATP-bd"/>
</dbReference>
<dbReference type="InterPro" id="IPR001650">
    <property type="entry name" value="Helicase_C-like"/>
</dbReference>
<dbReference type="NCBIfam" id="NF003673">
    <property type="entry name" value="PRK05298.1"/>
    <property type="match status" value="1"/>
</dbReference>
<dbReference type="Gene3D" id="6.10.140.240">
    <property type="match status" value="1"/>
</dbReference>
<dbReference type="PANTHER" id="PTHR24029:SF0">
    <property type="entry name" value="UVRABC SYSTEM PROTEIN B"/>
    <property type="match status" value="1"/>
</dbReference>
<accession>A0A936YT04</accession>
<reference evidence="19 20" key="1">
    <citation type="journal article" date="2017" name="Int. J. Syst. Evol. Microbiol.">
        <title>Ramlibacter monticola sp. nov., isolated from forest soil.</title>
        <authorList>
            <person name="Chaudhary D.K."/>
            <person name="Kim J."/>
        </authorList>
    </citation>
    <scope>NUCLEOTIDE SEQUENCE [LARGE SCALE GENOMIC DNA]</scope>
    <source>
        <strain evidence="19 20">KACC 19175</strain>
    </source>
</reference>
<dbReference type="PROSITE" id="PS50151">
    <property type="entry name" value="UVR"/>
    <property type="match status" value="1"/>
</dbReference>
<dbReference type="InterPro" id="IPR041471">
    <property type="entry name" value="UvrB_inter"/>
</dbReference>
<dbReference type="Pfam" id="PF02151">
    <property type="entry name" value="UVR"/>
    <property type="match status" value="1"/>
</dbReference>
<evidence type="ECO:0000256" key="14">
    <source>
        <dbReference type="RuleBase" id="RU003587"/>
    </source>
</evidence>
<dbReference type="InterPro" id="IPR001943">
    <property type="entry name" value="UVR_dom"/>
</dbReference>
<evidence type="ECO:0000256" key="1">
    <source>
        <dbReference type="ARBA" id="ARBA00004496"/>
    </source>
</evidence>
<evidence type="ECO:0000256" key="11">
    <source>
        <dbReference type="ARBA" id="ARBA00026033"/>
    </source>
</evidence>
<keyword evidence="4 13" id="KW-0547">Nucleotide-binding</keyword>
<dbReference type="RefSeq" id="WP_201672453.1">
    <property type="nucleotide sequence ID" value="NZ_JAEQNE010000001.1"/>
</dbReference>
<evidence type="ECO:0000256" key="9">
    <source>
        <dbReference type="ARBA" id="ARBA00023204"/>
    </source>
</evidence>
<dbReference type="SUPFAM" id="SSF52540">
    <property type="entry name" value="P-loop containing nucleoside triphosphate hydrolases"/>
    <property type="match status" value="2"/>
</dbReference>
<dbReference type="GO" id="GO:0009432">
    <property type="term" value="P:SOS response"/>
    <property type="evidence" value="ECO:0007669"/>
    <property type="project" value="UniProtKB-UniRule"/>
</dbReference>
<keyword evidence="3 13" id="KW-0963">Cytoplasm</keyword>
<comment type="domain">
    <text evidence="13">The beta-hairpin motif is involved in DNA binding.</text>
</comment>
<dbReference type="InterPro" id="IPR024759">
    <property type="entry name" value="UvrB_YAD/RRR_dom"/>
</dbReference>
<comment type="similarity">
    <text evidence="2 13 14">Belongs to the UvrB family.</text>
</comment>
<evidence type="ECO:0000259" key="18">
    <source>
        <dbReference type="PROSITE" id="PS51194"/>
    </source>
</evidence>
<dbReference type="GO" id="GO:0005524">
    <property type="term" value="F:ATP binding"/>
    <property type="evidence" value="ECO:0007669"/>
    <property type="project" value="UniProtKB-UniRule"/>
</dbReference>
<evidence type="ECO:0000259" key="17">
    <source>
        <dbReference type="PROSITE" id="PS51192"/>
    </source>
</evidence>
<dbReference type="Gene3D" id="4.10.860.10">
    <property type="entry name" value="UVR domain"/>
    <property type="match status" value="1"/>
</dbReference>
<comment type="caution">
    <text evidence="19">The sequence shown here is derived from an EMBL/GenBank/DDBJ whole genome shotgun (WGS) entry which is preliminary data.</text>
</comment>
<feature type="binding site" evidence="13">
    <location>
        <begin position="61"/>
        <end position="68"/>
    </location>
    <ligand>
        <name>ATP</name>
        <dbReference type="ChEBI" id="CHEBI:30616"/>
    </ligand>
</feature>
<keyword evidence="6 13" id="KW-0228">DNA excision</keyword>
<keyword evidence="5 13" id="KW-0227">DNA damage</keyword>
<evidence type="ECO:0000256" key="4">
    <source>
        <dbReference type="ARBA" id="ARBA00022741"/>
    </source>
</evidence>
<keyword evidence="10 13" id="KW-0742">SOS response</keyword>
<dbReference type="HAMAP" id="MF_00204">
    <property type="entry name" value="UvrB"/>
    <property type="match status" value="1"/>
</dbReference>
<dbReference type="AlphaFoldDB" id="A0A936YT04"/>
<dbReference type="InterPro" id="IPR006935">
    <property type="entry name" value="Helicase/UvrB_N"/>
</dbReference>
<dbReference type="SMART" id="SM00487">
    <property type="entry name" value="DEXDc"/>
    <property type="match status" value="1"/>
</dbReference>
<keyword evidence="9 13" id="KW-0234">DNA repair</keyword>
<evidence type="ECO:0000256" key="10">
    <source>
        <dbReference type="ARBA" id="ARBA00023236"/>
    </source>
</evidence>
<dbReference type="CDD" id="cd17916">
    <property type="entry name" value="DEXHc_UvrB"/>
    <property type="match status" value="1"/>
</dbReference>
<feature type="domain" description="Helicase C-terminal" evidence="18">
    <location>
        <begin position="452"/>
        <end position="618"/>
    </location>
</feature>
<dbReference type="PROSITE" id="PS51192">
    <property type="entry name" value="HELICASE_ATP_BIND_1"/>
    <property type="match status" value="1"/>
</dbReference>
<dbReference type="Gene3D" id="3.40.50.300">
    <property type="entry name" value="P-loop containing nucleotide triphosphate hydrolases"/>
    <property type="match status" value="3"/>
</dbReference>
<protein>
    <recommendedName>
        <fullName evidence="12 13">UvrABC system protein B</fullName>
        <shortName evidence="13">Protein UvrB</shortName>
    </recommendedName>
    <alternativeName>
        <fullName evidence="13">Excinuclease ABC subunit B</fullName>
    </alternativeName>
</protein>
<evidence type="ECO:0000256" key="13">
    <source>
        <dbReference type="HAMAP-Rule" id="MF_00204"/>
    </source>
</evidence>
<evidence type="ECO:0000256" key="5">
    <source>
        <dbReference type="ARBA" id="ARBA00022763"/>
    </source>
</evidence>
<keyword evidence="8 13" id="KW-0267">Excision nuclease</keyword>
<comment type="subcellular location">
    <subcellularLocation>
        <location evidence="1 13 14">Cytoplasm</location>
    </subcellularLocation>
</comment>
<keyword evidence="15" id="KW-0175">Coiled coil</keyword>
<feature type="short sequence motif" description="Beta-hairpin" evidence="13">
    <location>
        <begin position="114"/>
        <end position="137"/>
    </location>
</feature>
<dbReference type="SMART" id="SM00490">
    <property type="entry name" value="HELICc"/>
    <property type="match status" value="1"/>
</dbReference>
<comment type="subunit">
    <text evidence="11 13 14">Forms a heterotetramer with UvrA during the search for lesions. Interacts with UvrC in an incision complex.</text>
</comment>
<keyword evidence="20" id="KW-1185">Reference proteome</keyword>
<dbReference type="PROSITE" id="PS51194">
    <property type="entry name" value="HELICASE_CTER"/>
    <property type="match status" value="1"/>
</dbReference>
<keyword evidence="7 13" id="KW-0067">ATP-binding</keyword>
<dbReference type="SUPFAM" id="SSF46600">
    <property type="entry name" value="C-terminal UvrC-binding domain of UvrB"/>
    <property type="match status" value="1"/>
</dbReference>
<feature type="domain" description="Helicase ATP-binding" evidence="17">
    <location>
        <begin position="48"/>
        <end position="183"/>
    </location>
</feature>
<dbReference type="GO" id="GO:0016887">
    <property type="term" value="F:ATP hydrolysis activity"/>
    <property type="evidence" value="ECO:0007669"/>
    <property type="project" value="InterPro"/>
</dbReference>
<evidence type="ECO:0000256" key="12">
    <source>
        <dbReference type="ARBA" id="ARBA00029504"/>
    </source>
</evidence>
<evidence type="ECO:0000256" key="8">
    <source>
        <dbReference type="ARBA" id="ARBA00022881"/>
    </source>
</evidence>
<dbReference type="NCBIfam" id="TIGR00631">
    <property type="entry name" value="uvrb"/>
    <property type="match status" value="1"/>
</dbReference>
<dbReference type="InterPro" id="IPR027417">
    <property type="entry name" value="P-loop_NTPase"/>
</dbReference>
<dbReference type="GO" id="GO:0009381">
    <property type="term" value="F:excinuclease ABC activity"/>
    <property type="evidence" value="ECO:0007669"/>
    <property type="project" value="UniProtKB-UniRule"/>
</dbReference>
<dbReference type="GO" id="GO:0006289">
    <property type="term" value="P:nucleotide-excision repair"/>
    <property type="evidence" value="ECO:0007669"/>
    <property type="project" value="UniProtKB-UniRule"/>
</dbReference>
<evidence type="ECO:0000313" key="19">
    <source>
        <dbReference type="EMBL" id="MBL0389859.1"/>
    </source>
</evidence>
<dbReference type="Pfam" id="PF04851">
    <property type="entry name" value="ResIII"/>
    <property type="match status" value="1"/>
</dbReference>
<evidence type="ECO:0000256" key="3">
    <source>
        <dbReference type="ARBA" id="ARBA00022490"/>
    </source>
</evidence>
<evidence type="ECO:0000259" key="16">
    <source>
        <dbReference type="PROSITE" id="PS50151"/>
    </source>
</evidence>
<dbReference type="Pfam" id="PF00271">
    <property type="entry name" value="Helicase_C"/>
    <property type="match status" value="1"/>
</dbReference>
<evidence type="ECO:0000256" key="6">
    <source>
        <dbReference type="ARBA" id="ARBA00022769"/>
    </source>
</evidence>
<proteinExistence type="inferred from homology"/>
<sequence length="703" mass="80082">MSAIPQASEAPQHEKKGTFVTYPDSPFELFQPYPPAGDQPQAIEKLVEGVQDGEVYQTLLGVTGSGKTYTMANVIARLGRPAIVFAPNKTLAAQLYSEFREFFPHNAVEYFVSYYDYYQPEAYVPQRDLFIEKDSSINEHIEQMRLSATKSVLERRDTVIVATVSAIYGIGAPEDYTQMRFIMRIGDKIGQRDVISQLIRMQYNRNEQDFARGTFRVRGDTIDIFPAEHSELAIRVELFDDEIEQLQLFDPLTGRIRQKVPRFTVYPSSHYVTPREKVLSAVESIKLELDERLKFFVAEGKLVEAQRLEQRTRFDLEMLSELGHCKGIENYTRHLSGAPPGAPPSTLTDYLPKDALMFLDESHQMIGQLNGMYAGDRARKETLVAYGFRLPSAMDNRPLKFEEFEARMRQVVFVSATPADYEKQHAGQVVEQLVRPTGLIDPEVEIRPATHQVDDVLQEIRIRVDKNERVLITTLTKRMAEQLTDYLSDNGVKVRYLHSDVDTVERVEIIRDLRLGQFDVLVGINLLREGLDIPEVSLVAILDADKEGFLRAERSLIQTIGRAARNLNGKAILYADRMTESMKKAIGETERRRARQVAHNEAHGITPRSIQKQIRDLIDGVYSEKASKEQEKQELQRAMVEDMSEKDISKRIKQLEKQMLEHARNLEFEKAARVRDQLALLKEQAFGASVHDNVAIGSGGKKS</sequence>
<dbReference type="Proteomes" id="UP000599109">
    <property type="component" value="Unassembled WGS sequence"/>
</dbReference>
<dbReference type="GO" id="GO:0009380">
    <property type="term" value="C:excinuclease repair complex"/>
    <property type="evidence" value="ECO:0007669"/>
    <property type="project" value="InterPro"/>
</dbReference>
<evidence type="ECO:0000256" key="2">
    <source>
        <dbReference type="ARBA" id="ARBA00008533"/>
    </source>
</evidence>
<dbReference type="EMBL" id="JAEQNE010000001">
    <property type="protein sequence ID" value="MBL0389859.1"/>
    <property type="molecule type" value="Genomic_DNA"/>
</dbReference>
<dbReference type="Pfam" id="PF17757">
    <property type="entry name" value="UvrB_inter"/>
    <property type="match status" value="1"/>
</dbReference>
<feature type="coiled-coil region" evidence="15">
    <location>
        <begin position="618"/>
        <end position="672"/>
    </location>
</feature>
<comment type="function">
    <text evidence="13">The UvrABC repair system catalyzes the recognition and processing of DNA lesions. A damage recognition complex composed of 2 UvrA and 2 UvrB subunits scans DNA for abnormalities. Upon binding of the UvrA(2)B(2) complex to a putative damaged site, the DNA wraps around one UvrB monomer. DNA wrap is dependent on ATP binding by UvrB and probably causes local melting of the DNA helix, facilitating insertion of UvrB beta-hairpin between the DNA strands. Then UvrB probes one DNA strand for the presence of a lesion. If a lesion is found the UvrA subunits dissociate and the UvrB-DNA preincision complex is formed. This complex is subsequently bound by UvrC and the second UvrB is released. If no lesion is found, the DNA wraps around the other UvrB subunit that will check the other stand for damage.</text>
</comment>
<dbReference type="CDD" id="cd18790">
    <property type="entry name" value="SF2_C_UvrB"/>
    <property type="match status" value="1"/>
</dbReference>
<dbReference type="GO" id="GO:0003677">
    <property type="term" value="F:DNA binding"/>
    <property type="evidence" value="ECO:0007669"/>
    <property type="project" value="UniProtKB-UniRule"/>
</dbReference>
<evidence type="ECO:0000256" key="15">
    <source>
        <dbReference type="SAM" id="Coils"/>
    </source>
</evidence>
<dbReference type="InterPro" id="IPR036876">
    <property type="entry name" value="UVR_dom_sf"/>
</dbReference>
<gene>
    <name evidence="13 19" type="primary">uvrB</name>
    <name evidence="19" type="ORF">JJ685_01760</name>
</gene>
<dbReference type="PANTHER" id="PTHR24029">
    <property type="entry name" value="UVRABC SYSTEM PROTEIN B"/>
    <property type="match status" value="1"/>
</dbReference>
<dbReference type="InterPro" id="IPR004807">
    <property type="entry name" value="UvrB"/>
</dbReference>
<evidence type="ECO:0000256" key="7">
    <source>
        <dbReference type="ARBA" id="ARBA00022840"/>
    </source>
</evidence>
<name>A0A936YT04_9BURK</name>
<dbReference type="GO" id="GO:0005737">
    <property type="term" value="C:cytoplasm"/>
    <property type="evidence" value="ECO:0007669"/>
    <property type="project" value="UniProtKB-SubCell"/>
</dbReference>
<dbReference type="Pfam" id="PF12344">
    <property type="entry name" value="UvrB"/>
    <property type="match status" value="1"/>
</dbReference>
<evidence type="ECO:0000313" key="20">
    <source>
        <dbReference type="Proteomes" id="UP000599109"/>
    </source>
</evidence>